<comment type="caution">
    <text evidence="1">The sequence shown here is derived from an EMBL/GenBank/DDBJ whole genome shotgun (WGS) entry which is preliminary data.</text>
</comment>
<evidence type="ECO:0000313" key="1">
    <source>
        <dbReference type="EMBL" id="RYR15140.1"/>
    </source>
</evidence>
<gene>
    <name evidence="1" type="ORF">Ahy_B04g071864</name>
</gene>
<dbReference type="Gramene" id="arahy.Tifrunner.gnm2.ann2.Ah14g389300.1">
    <property type="protein sequence ID" value="arahy.Tifrunner.gnm2.ann2.Ah14g389300.1-CDS-1"/>
    <property type="gene ID" value="arahy.Tifrunner.gnm2.ann2.Ah14g389300"/>
</dbReference>
<dbReference type="Proteomes" id="UP000289738">
    <property type="component" value="Chromosome B04"/>
</dbReference>
<dbReference type="EMBL" id="SDMP01000014">
    <property type="protein sequence ID" value="RYR15140.1"/>
    <property type="molecule type" value="Genomic_DNA"/>
</dbReference>
<proteinExistence type="predicted"/>
<accession>A0A444ZLU2</accession>
<reference evidence="1 2" key="1">
    <citation type="submission" date="2019-01" db="EMBL/GenBank/DDBJ databases">
        <title>Sequencing of cultivated peanut Arachis hypogaea provides insights into genome evolution and oil improvement.</title>
        <authorList>
            <person name="Chen X."/>
        </authorList>
    </citation>
    <scope>NUCLEOTIDE SEQUENCE [LARGE SCALE GENOMIC DNA]</scope>
    <source>
        <strain evidence="2">cv. Fuhuasheng</strain>
        <tissue evidence="1">Leaves</tissue>
    </source>
</reference>
<sequence length="151" mass="16915">MRRELAAAMITNFTPLTLSPILNPLPPHPQPETLISSLTSFASSSFHKLDLLHQLTRLVKHDSLFRGHHRLKNCLAVLLSWVESHDHDSLRTLSLLLNLSLDDHNKIGLVAKRVVTRLVVIVSGTAVKNPFSDCRALVRKLQRPFMLSASC</sequence>
<protein>
    <submittedName>
        <fullName evidence="1">Uncharacterized protein</fullName>
    </submittedName>
</protein>
<evidence type="ECO:0000313" key="2">
    <source>
        <dbReference type="Proteomes" id="UP000289738"/>
    </source>
</evidence>
<organism evidence="1 2">
    <name type="scientific">Arachis hypogaea</name>
    <name type="common">Peanut</name>
    <dbReference type="NCBI Taxonomy" id="3818"/>
    <lineage>
        <taxon>Eukaryota</taxon>
        <taxon>Viridiplantae</taxon>
        <taxon>Streptophyta</taxon>
        <taxon>Embryophyta</taxon>
        <taxon>Tracheophyta</taxon>
        <taxon>Spermatophyta</taxon>
        <taxon>Magnoliopsida</taxon>
        <taxon>eudicotyledons</taxon>
        <taxon>Gunneridae</taxon>
        <taxon>Pentapetalae</taxon>
        <taxon>rosids</taxon>
        <taxon>fabids</taxon>
        <taxon>Fabales</taxon>
        <taxon>Fabaceae</taxon>
        <taxon>Papilionoideae</taxon>
        <taxon>50 kb inversion clade</taxon>
        <taxon>dalbergioids sensu lato</taxon>
        <taxon>Dalbergieae</taxon>
        <taxon>Pterocarpus clade</taxon>
        <taxon>Arachis</taxon>
    </lineage>
</organism>
<dbReference type="STRING" id="3818.A0A444ZLU2"/>
<dbReference type="SMR" id="A0A444ZLU2"/>
<keyword evidence="2" id="KW-1185">Reference proteome</keyword>
<name>A0A444ZLU2_ARAHY</name>
<dbReference type="AlphaFoldDB" id="A0A444ZLU2"/>